<accession>A0A4S1WKE2</accession>
<keyword evidence="3" id="KW-1185">Reference proteome</keyword>
<keyword evidence="1" id="KW-1133">Transmembrane helix</keyword>
<sequence length="186" mass="20222">MAAGLLGLASASIPFVSPDHADEAAWLLLGATAAVIGLGAALTLTMRMRRMRSLHAGKGVIARWRVEPALWARFVADDRDAERDGRKRNNAIRLRSSPDGAVEVIVGDDCLQIDGDFHPVPLAEFKGAGMSAGPPSVLELRFVTPRPQQSDLHYAFRFPVALGAEAAAQQVIDHYDRRYRAKYGAY</sequence>
<evidence type="ECO:0000313" key="2">
    <source>
        <dbReference type="EMBL" id="TGX42240.1"/>
    </source>
</evidence>
<reference evidence="2 3" key="1">
    <citation type="submission" date="2019-04" db="EMBL/GenBank/DDBJ databases">
        <title>Sphingomonas psychrotolerans sp. nov., isolated from soil in the Tianshan Mountains, Xinjiang, China.</title>
        <authorList>
            <person name="Luo Y."/>
            <person name="Sheng H."/>
        </authorList>
    </citation>
    <scope>NUCLEOTIDE SEQUENCE [LARGE SCALE GENOMIC DNA]</scope>
    <source>
        <strain evidence="2 3">KIS18-15</strain>
    </source>
</reference>
<evidence type="ECO:0000256" key="1">
    <source>
        <dbReference type="SAM" id="Phobius"/>
    </source>
</evidence>
<protein>
    <submittedName>
        <fullName evidence="2">Uncharacterized protein</fullName>
    </submittedName>
</protein>
<keyword evidence="1" id="KW-0812">Transmembrane</keyword>
<gene>
    <name evidence="2" type="ORF">E5A74_10295</name>
</gene>
<name>A0A4S1WKE2_9SPHN</name>
<proteinExistence type="predicted"/>
<dbReference type="RefSeq" id="WP_135984522.1">
    <property type="nucleotide sequence ID" value="NZ_JAASQM010000004.1"/>
</dbReference>
<dbReference type="EMBL" id="SRXU01000004">
    <property type="protein sequence ID" value="TGX42240.1"/>
    <property type="molecule type" value="Genomic_DNA"/>
</dbReference>
<keyword evidence="1" id="KW-0472">Membrane</keyword>
<organism evidence="2 3">
    <name type="scientific">Sphingomonas naasensis</name>
    <dbReference type="NCBI Taxonomy" id="1344951"/>
    <lineage>
        <taxon>Bacteria</taxon>
        <taxon>Pseudomonadati</taxon>
        <taxon>Pseudomonadota</taxon>
        <taxon>Alphaproteobacteria</taxon>
        <taxon>Sphingomonadales</taxon>
        <taxon>Sphingomonadaceae</taxon>
        <taxon>Sphingomonas</taxon>
    </lineage>
</organism>
<dbReference type="AlphaFoldDB" id="A0A4S1WKE2"/>
<evidence type="ECO:0000313" key="3">
    <source>
        <dbReference type="Proteomes" id="UP000309848"/>
    </source>
</evidence>
<comment type="caution">
    <text evidence="2">The sequence shown here is derived from an EMBL/GenBank/DDBJ whole genome shotgun (WGS) entry which is preliminary data.</text>
</comment>
<dbReference type="Proteomes" id="UP000309848">
    <property type="component" value="Unassembled WGS sequence"/>
</dbReference>
<feature type="transmembrane region" description="Helical" evidence="1">
    <location>
        <begin position="24"/>
        <end position="44"/>
    </location>
</feature>
<dbReference type="OrthoDB" id="8479126at2"/>